<dbReference type="Pfam" id="PF02894">
    <property type="entry name" value="GFO_IDH_MocA_C"/>
    <property type="match status" value="1"/>
</dbReference>
<dbReference type="Pfam" id="PF01408">
    <property type="entry name" value="GFO_IDH_MocA"/>
    <property type="match status" value="1"/>
</dbReference>
<feature type="domain" description="Gfo/Idh/MocA-like oxidoreductase N-terminal" evidence="1">
    <location>
        <begin position="5"/>
        <end position="118"/>
    </location>
</feature>
<dbReference type="SUPFAM" id="SSF55347">
    <property type="entry name" value="Glyceraldehyde-3-phosphate dehydrogenase-like, C-terminal domain"/>
    <property type="match status" value="1"/>
</dbReference>
<protein>
    <submittedName>
        <fullName evidence="3">Gfo/Idh/MocA family oxidoreductase</fullName>
    </submittedName>
</protein>
<feature type="domain" description="Gfo/Idh/MocA-like oxidoreductase C-terminal" evidence="2">
    <location>
        <begin position="157"/>
        <end position="310"/>
    </location>
</feature>
<dbReference type="RefSeq" id="WP_379768202.1">
    <property type="nucleotide sequence ID" value="NZ_JBHSXI010000011.1"/>
</dbReference>
<evidence type="ECO:0000313" key="4">
    <source>
        <dbReference type="Proteomes" id="UP001596333"/>
    </source>
</evidence>
<organism evidence="3 4">
    <name type="scientific">Halorubrum trueperi</name>
    <dbReference type="NCBI Taxonomy" id="2004704"/>
    <lineage>
        <taxon>Archaea</taxon>
        <taxon>Methanobacteriati</taxon>
        <taxon>Methanobacteriota</taxon>
        <taxon>Stenosarchaea group</taxon>
        <taxon>Halobacteria</taxon>
        <taxon>Halobacteriales</taxon>
        <taxon>Haloferacaceae</taxon>
        <taxon>Halorubrum</taxon>
    </lineage>
</organism>
<keyword evidence="4" id="KW-1185">Reference proteome</keyword>
<accession>A0ABD5UMG2</accession>
<evidence type="ECO:0000313" key="3">
    <source>
        <dbReference type="EMBL" id="MFC6889416.1"/>
    </source>
</evidence>
<evidence type="ECO:0000259" key="1">
    <source>
        <dbReference type="Pfam" id="PF01408"/>
    </source>
</evidence>
<dbReference type="Gene3D" id="3.40.50.720">
    <property type="entry name" value="NAD(P)-binding Rossmann-like Domain"/>
    <property type="match status" value="1"/>
</dbReference>
<sequence length="327" mass="34785">MTIPVGVLGVGSMGRHHARVYRESPNAELVGVSDVDDERAASVAAEYGTRALSTESLLEAADAVSVAVPSRYHRAVGVAALEAGVHALVEKPIASTMADAEALVSTATEAGVTLQVGHVERFNPAIRTVSEFVDDLDLIAVDARRLGPPVDDGRDVGDGVVLDLMIHDLDIVRSLVGADVVDVTASGSPDGQYVAATLGFENDVVGSLTASRVTQRKVRELTLTAADCQITVDYIDRSVRIHRRTTPEFLVDDGDLRYRSERTVERPTVDNGEPLKAEIDAFLDAVRDGTEPVVTGRDGAEALSLAHRIRAALAPVDPPRTEIDALQ</sequence>
<reference evidence="3 4" key="1">
    <citation type="journal article" date="2019" name="Int. J. Syst. Evol. Microbiol.">
        <title>The Global Catalogue of Microorganisms (GCM) 10K type strain sequencing project: providing services to taxonomists for standard genome sequencing and annotation.</title>
        <authorList>
            <consortium name="The Broad Institute Genomics Platform"/>
            <consortium name="The Broad Institute Genome Sequencing Center for Infectious Disease"/>
            <person name="Wu L."/>
            <person name="Ma J."/>
        </authorList>
    </citation>
    <scope>NUCLEOTIDE SEQUENCE [LARGE SCALE GENOMIC DNA]</scope>
    <source>
        <strain evidence="3 4">Y73</strain>
    </source>
</reference>
<dbReference type="EMBL" id="JBHSXI010000011">
    <property type="protein sequence ID" value="MFC6889416.1"/>
    <property type="molecule type" value="Genomic_DNA"/>
</dbReference>
<proteinExistence type="predicted"/>
<dbReference type="PANTHER" id="PTHR43377:SF1">
    <property type="entry name" value="BILIVERDIN REDUCTASE A"/>
    <property type="match status" value="1"/>
</dbReference>
<dbReference type="Proteomes" id="UP001596333">
    <property type="component" value="Unassembled WGS sequence"/>
</dbReference>
<dbReference type="InterPro" id="IPR051450">
    <property type="entry name" value="Gfo/Idh/MocA_Oxidoreductases"/>
</dbReference>
<gene>
    <name evidence="3" type="ORF">ACFQEY_10375</name>
</gene>
<name>A0ABD5UMG2_9EURY</name>
<dbReference type="InterPro" id="IPR004104">
    <property type="entry name" value="Gfo/Idh/MocA-like_OxRdtase_C"/>
</dbReference>
<dbReference type="InterPro" id="IPR000683">
    <property type="entry name" value="Gfo/Idh/MocA-like_OxRdtase_N"/>
</dbReference>
<dbReference type="InterPro" id="IPR036291">
    <property type="entry name" value="NAD(P)-bd_dom_sf"/>
</dbReference>
<dbReference type="AlphaFoldDB" id="A0ABD5UMG2"/>
<comment type="caution">
    <text evidence="3">The sequence shown here is derived from an EMBL/GenBank/DDBJ whole genome shotgun (WGS) entry which is preliminary data.</text>
</comment>
<dbReference type="PANTHER" id="PTHR43377">
    <property type="entry name" value="BILIVERDIN REDUCTASE A"/>
    <property type="match status" value="1"/>
</dbReference>
<evidence type="ECO:0000259" key="2">
    <source>
        <dbReference type="Pfam" id="PF02894"/>
    </source>
</evidence>
<dbReference type="SUPFAM" id="SSF51735">
    <property type="entry name" value="NAD(P)-binding Rossmann-fold domains"/>
    <property type="match status" value="1"/>
</dbReference>
<dbReference type="Gene3D" id="3.30.360.10">
    <property type="entry name" value="Dihydrodipicolinate Reductase, domain 2"/>
    <property type="match status" value="1"/>
</dbReference>